<keyword evidence="13" id="KW-0624">Polysaccharide degradation</keyword>
<dbReference type="GeneID" id="87940556"/>
<evidence type="ECO:0000256" key="3">
    <source>
        <dbReference type="ARBA" id="ARBA00004987"/>
    </source>
</evidence>
<feature type="domain" description="Fibronectin type III-like" evidence="19">
    <location>
        <begin position="755"/>
        <end position="821"/>
    </location>
</feature>
<dbReference type="InterPro" id="IPR001764">
    <property type="entry name" value="Glyco_hydro_3_N"/>
</dbReference>
<sequence length="832" mass="89743">MSVLSITRLLSAFLLLLSATVAQIPRDLPLDDATKQYLETLPPDKLAAILKIYEQAIAGQIPAPPELIQQQELYWSYDRSPPVYPTPRGRGLGDWSDAYKEAEAIVKQMTVEEKTAVVSGQTSTANGCSGMISGVPRLGFPGVCVQDGPNGLHGVEAVNGYASAITVGATWNKELAHARGISMGMEAKTKGVNNLIGPTIGPLGRTVLGGRNWESFSVDPYLCGVMGAQTVLGLQENVIATAKHFIVNEQETNRQPSTFGFGNASISATLDDKTMHELYLWPFQDVVKAGVGSVMCSYNRINGSHGCQNSYTQNGLLKTELAFQGYVISDYGALHSGIASANAGMDVTTPFAKVWGGNLTAAIANSTMREERLDDMVTRIVASWYKLARFEPGTGLPVDVSSPHKVVSSITQEQRNTVFQGAVEGIVLVKNVNESLPLRKPAVLSLFGYDAHAPTKNTPEGLNTKHTLGFQSVNVTDEEMQGLFIGFGEFPGAARLGTLVSGGGSASVVPAYINSPHEAFQQRAMEDGTFLLWDFESQDPVYANAGSDACIVFINEFAAEGSDRLTLADPWSDQLVLNVASKCPNTIVSIHNSGTRLMERWIDHPNVTAVLLAHLPGQDAGRSLVEVMYAFQAPSGRLPYTIAKNESDYGELLHPVTADNASNYYTSANFTEGVYIDYRRFDALNITPRYEFGFGLTYTTFKYSGLNLSLAAEGTNTGPLPPRSETAQGGAQSLWDVVAVASVEVENNGNAAAPEVPQLYVGIPGAPEKQLRGFEKVSLGPQESRTVSFSLTRRDLSVWDVVHQNWVLQKGDYKVYVGASSRDVRVTGVLSV</sequence>
<dbReference type="Gene3D" id="2.60.40.10">
    <property type="entry name" value="Immunoglobulins"/>
    <property type="match status" value="1"/>
</dbReference>
<evidence type="ECO:0000313" key="20">
    <source>
        <dbReference type="EMBL" id="WQF79039.1"/>
    </source>
</evidence>
<proteinExistence type="inferred from homology"/>
<feature type="chain" id="PRO_5043354470" description="Beta-glucosidase cel3A" evidence="18">
    <location>
        <begin position="23"/>
        <end position="832"/>
    </location>
</feature>
<evidence type="ECO:0000256" key="18">
    <source>
        <dbReference type="SAM" id="SignalP"/>
    </source>
</evidence>
<organism evidence="20 21">
    <name type="scientific">Colletotrichum destructivum</name>
    <dbReference type="NCBI Taxonomy" id="34406"/>
    <lineage>
        <taxon>Eukaryota</taxon>
        <taxon>Fungi</taxon>
        <taxon>Dikarya</taxon>
        <taxon>Ascomycota</taxon>
        <taxon>Pezizomycotina</taxon>
        <taxon>Sordariomycetes</taxon>
        <taxon>Hypocreomycetidae</taxon>
        <taxon>Glomerellales</taxon>
        <taxon>Glomerellaceae</taxon>
        <taxon>Colletotrichum</taxon>
        <taxon>Colletotrichum destructivum species complex</taxon>
    </lineage>
</organism>
<evidence type="ECO:0000256" key="2">
    <source>
        <dbReference type="ARBA" id="ARBA00004613"/>
    </source>
</evidence>
<evidence type="ECO:0000256" key="10">
    <source>
        <dbReference type="ARBA" id="ARBA00023180"/>
    </source>
</evidence>
<dbReference type="KEGG" id="cdet:87940556"/>
<accession>A0AAX4I6M0</accession>
<dbReference type="SUPFAM" id="SSF51445">
    <property type="entry name" value="(Trans)glycosidases"/>
    <property type="match status" value="1"/>
</dbReference>
<evidence type="ECO:0000256" key="9">
    <source>
        <dbReference type="ARBA" id="ARBA00023001"/>
    </source>
</evidence>
<dbReference type="InterPro" id="IPR017853">
    <property type="entry name" value="GH"/>
</dbReference>
<evidence type="ECO:0000256" key="12">
    <source>
        <dbReference type="ARBA" id="ARBA00023295"/>
    </source>
</evidence>
<dbReference type="EMBL" id="CP137306">
    <property type="protein sequence ID" value="WQF79039.1"/>
    <property type="molecule type" value="Genomic_DNA"/>
</dbReference>
<comment type="catalytic activity">
    <reaction evidence="1">
        <text>Hydrolysis of terminal, non-reducing beta-D-glucosyl residues with release of beta-D-glucose.</text>
        <dbReference type="EC" id="3.2.1.21"/>
    </reaction>
</comment>
<evidence type="ECO:0000256" key="16">
    <source>
        <dbReference type="ARBA" id="ARBA00083231"/>
    </source>
</evidence>
<dbReference type="Proteomes" id="UP001322277">
    <property type="component" value="Chromosome 2"/>
</dbReference>
<dbReference type="InterPro" id="IPR036962">
    <property type="entry name" value="Glyco_hydro_3_N_sf"/>
</dbReference>
<evidence type="ECO:0000256" key="5">
    <source>
        <dbReference type="ARBA" id="ARBA00012744"/>
    </source>
</evidence>
<name>A0AAX4I6M0_9PEZI</name>
<dbReference type="InterPro" id="IPR050288">
    <property type="entry name" value="Cellulose_deg_GH3"/>
</dbReference>
<evidence type="ECO:0000313" key="21">
    <source>
        <dbReference type="Proteomes" id="UP001322277"/>
    </source>
</evidence>
<gene>
    <name evidence="20" type="ORF">CDEST_04053</name>
</gene>
<dbReference type="InterPro" id="IPR036881">
    <property type="entry name" value="Glyco_hydro_3_C_sf"/>
</dbReference>
<evidence type="ECO:0000256" key="14">
    <source>
        <dbReference type="ARBA" id="ARBA00070030"/>
    </source>
</evidence>
<evidence type="ECO:0000256" key="8">
    <source>
        <dbReference type="ARBA" id="ARBA00022801"/>
    </source>
</evidence>
<dbReference type="GO" id="GO:0030245">
    <property type="term" value="P:cellulose catabolic process"/>
    <property type="evidence" value="ECO:0007669"/>
    <property type="project" value="UniProtKB-KW"/>
</dbReference>
<dbReference type="SMART" id="SM01217">
    <property type="entry name" value="Fn3_like"/>
    <property type="match status" value="1"/>
</dbReference>
<comment type="pathway">
    <text evidence="3">Glycan metabolism; cellulose degradation.</text>
</comment>
<dbReference type="PRINTS" id="PR00133">
    <property type="entry name" value="GLHYDRLASE3"/>
</dbReference>
<evidence type="ECO:0000256" key="13">
    <source>
        <dbReference type="ARBA" id="ARBA00023326"/>
    </source>
</evidence>
<evidence type="ECO:0000259" key="19">
    <source>
        <dbReference type="SMART" id="SM01217"/>
    </source>
</evidence>
<dbReference type="Gene3D" id="3.20.20.300">
    <property type="entry name" value="Glycoside hydrolase, family 3, N-terminal domain"/>
    <property type="match status" value="1"/>
</dbReference>
<feature type="signal peptide" evidence="18">
    <location>
        <begin position="1"/>
        <end position="22"/>
    </location>
</feature>
<dbReference type="FunFam" id="2.60.40.10:FF:000757">
    <property type="entry name" value="Beta-glucosidase G"/>
    <property type="match status" value="1"/>
</dbReference>
<dbReference type="Pfam" id="PF14310">
    <property type="entry name" value="Fn3-like"/>
    <property type="match status" value="1"/>
</dbReference>
<dbReference type="SUPFAM" id="SSF52279">
    <property type="entry name" value="Beta-D-glucan exohydrolase, C-terminal domain"/>
    <property type="match status" value="1"/>
</dbReference>
<dbReference type="EC" id="3.2.1.21" evidence="5"/>
<keyword evidence="6" id="KW-0964">Secreted</keyword>
<reference evidence="21" key="1">
    <citation type="journal article" date="2023" name="bioRxiv">
        <title>Complete genome of the Medicago anthracnose fungus, Colletotrichum destructivum, reveals a mini-chromosome-like region within a core chromosome.</title>
        <authorList>
            <person name="Lapalu N."/>
            <person name="Simon A."/>
            <person name="Lu A."/>
            <person name="Plaumann P.-L."/>
            <person name="Amselem J."/>
            <person name="Pigne S."/>
            <person name="Auger A."/>
            <person name="Koch C."/>
            <person name="Dallery J.-F."/>
            <person name="O'Connell R.J."/>
        </authorList>
    </citation>
    <scope>NUCLEOTIDE SEQUENCE [LARGE SCALE GENOMIC DNA]</scope>
    <source>
        <strain evidence="21">CBS 520.97</strain>
    </source>
</reference>
<evidence type="ECO:0000256" key="6">
    <source>
        <dbReference type="ARBA" id="ARBA00022525"/>
    </source>
</evidence>
<dbReference type="FunFam" id="3.20.20.300:FF:000002">
    <property type="entry name" value="Probable beta-glucosidase"/>
    <property type="match status" value="1"/>
</dbReference>
<dbReference type="PANTHER" id="PTHR42715">
    <property type="entry name" value="BETA-GLUCOSIDASE"/>
    <property type="match status" value="1"/>
</dbReference>
<keyword evidence="11" id="KW-0119">Carbohydrate metabolism</keyword>
<evidence type="ECO:0000256" key="4">
    <source>
        <dbReference type="ARBA" id="ARBA00005336"/>
    </source>
</evidence>
<comment type="subcellular location">
    <subcellularLocation>
        <location evidence="2">Secreted</location>
    </subcellularLocation>
</comment>
<keyword evidence="10" id="KW-0325">Glycoprotein</keyword>
<keyword evidence="9" id="KW-0136">Cellulose degradation</keyword>
<evidence type="ECO:0000256" key="17">
    <source>
        <dbReference type="ARBA" id="ARBA00083611"/>
    </source>
</evidence>
<evidence type="ECO:0000256" key="15">
    <source>
        <dbReference type="ARBA" id="ARBA00078013"/>
    </source>
</evidence>
<dbReference type="Pfam" id="PF01915">
    <property type="entry name" value="Glyco_hydro_3_C"/>
    <property type="match status" value="1"/>
</dbReference>
<dbReference type="GO" id="GO:0008422">
    <property type="term" value="F:beta-glucosidase activity"/>
    <property type="evidence" value="ECO:0007669"/>
    <property type="project" value="UniProtKB-EC"/>
</dbReference>
<keyword evidence="7 18" id="KW-0732">Signal</keyword>
<keyword evidence="21" id="KW-1185">Reference proteome</keyword>
<protein>
    <recommendedName>
        <fullName evidence="14">Beta-glucosidase cel3A</fullName>
        <ecNumber evidence="5">3.2.1.21</ecNumber>
    </recommendedName>
    <alternativeName>
        <fullName evidence="15">Beta-D-glucoside glucohydrolase cel3A</fullName>
    </alternativeName>
    <alternativeName>
        <fullName evidence="17">Cellobiase cel3A</fullName>
    </alternativeName>
    <alternativeName>
        <fullName evidence="16">Gentiobiase cel3A</fullName>
    </alternativeName>
</protein>
<dbReference type="Gene3D" id="3.40.50.1700">
    <property type="entry name" value="Glycoside hydrolase family 3 C-terminal domain"/>
    <property type="match status" value="1"/>
</dbReference>
<evidence type="ECO:0000256" key="7">
    <source>
        <dbReference type="ARBA" id="ARBA00022729"/>
    </source>
</evidence>
<dbReference type="InterPro" id="IPR026891">
    <property type="entry name" value="Fn3-like"/>
</dbReference>
<dbReference type="RefSeq" id="XP_062776263.1">
    <property type="nucleotide sequence ID" value="XM_062920212.1"/>
</dbReference>
<keyword evidence="8 20" id="KW-0378">Hydrolase</keyword>
<dbReference type="AlphaFoldDB" id="A0AAX4I6M0"/>
<dbReference type="PANTHER" id="PTHR42715:SF5">
    <property type="entry name" value="BETA-GLUCOSIDASE M-RELATED"/>
    <property type="match status" value="1"/>
</dbReference>
<evidence type="ECO:0000256" key="1">
    <source>
        <dbReference type="ARBA" id="ARBA00000448"/>
    </source>
</evidence>
<dbReference type="InterPro" id="IPR002772">
    <property type="entry name" value="Glyco_hydro_3_C"/>
</dbReference>
<keyword evidence="12" id="KW-0326">Glycosidase</keyword>
<evidence type="ECO:0000256" key="11">
    <source>
        <dbReference type="ARBA" id="ARBA00023277"/>
    </source>
</evidence>
<dbReference type="InterPro" id="IPR013783">
    <property type="entry name" value="Ig-like_fold"/>
</dbReference>
<comment type="similarity">
    <text evidence="4">Belongs to the glycosyl hydrolase 3 family.</text>
</comment>
<dbReference type="GO" id="GO:0005576">
    <property type="term" value="C:extracellular region"/>
    <property type="evidence" value="ECO:0007669"/>
    <property type="project" value="UniProtKB-SubCell"/>
</dbReference>
<dbReference type="Pfam" id="PF00933">
    <property type="entry name" value="Glyco_hydro_3"/>
    <property type="match status" value="1"/>
</dbReference>